<proteinExistence type="predicted"/>
<gene>
    <name evidence="1" type="ORF">DU506_00615</name>
</gene>
<organism evidence="1 2">
    <name type="scientific">Vreelandella rituensis</name>
    <dbReference type="NCBI Taxonomy" id="2282306"/>
    <lineage>
        <taxon>Bacteria</taxon>
        <taxon>Pseudomonadati</taxon>
        <taxon>Pseudomonadota</taxon>
        <taxon>Gammaproteobacteria</taxon>
        <taxon>Oceanospirillales</taxon>
        <taxon>Halomonadaceae</taxon>
        <taxon>Vreelandella</taxon>
    </lineage>
</organism>
<sequence>MPNLNQEFLSTVDAKTKEMILQSIAKHYEVTVEQAYAEVSDAEAEHLLEYLVEPQRTATLALMRRHGYRRTASA</sequence>
<dbReference type="AlphaFoldDB" id="A0A368UDM7"/>
<dbReference type="OrthoDB" id="7011164at2"/>
<protein>
    <submittedName>
        <fullName evidence="1">Uncharacterized protein</fullName>
    </submittedName>
</protein>
<evidence type="ECO:0000313" key="1">
    <source>
        <dbReference type="EMBL" id="RCV93923.1"/>
    </source>
</evidence>
<keyword evidence="2" id="KW-1185">Reference proteome</keyword>
<evidence type="ECO:0000313" key="2">
    <source>
        <dbReference type="Proteomes" id="UP000253204"/>
    </source>
</evidence>
<reference evidence="1 2" key="1">
    <citation type="submission" date="2018-07" db="EMBL/GenBank/DDBJ databases">
        <title>Halomonas rutogse sp. nov., isolated from Lake TangqianCo on Tibetan Plateau.</title>
        <authorList>
            <person name="Lu H."/>
            <person name="Xing P."/>
            <person name="Wu Q."/>
        </authorList>
    </citation>
    <scope>NUCLEOTIDE SEQUENCE [LARGE SCALE GENOMIC DNA]</scope>
    <source>
        <strain evidence="1 2">TQ8S</strain>
    </source>
</reference>
<name>A0A368UDM7_9GAMM</name>
<dbReference type="EMBL" id="QPIJ01000001">
    <property type="protein sequence ID" value="RCV93923.1"/>
    <property type="molecule type" value="Genomic_DNA"/>
</dbReference>
<accession>A0A368UDM7</accession>
<comment type="caution">
    <text evidence="1">The sequence shown here is derived from an EMBL/GenBank/DDBJ whole genome shotgun (WGS) entry which is preliminary data.</text>
</comment>
<dbReference type="Proteomes" id="UP000253204">
    <property type="component" value="Unassembled WGS sequence"/>
</dbReference>